<accession>A0A6G1IKV5</accession>
<dbReference type="InterPro" id="IPR036770">
    <property type="entry name" value="Ankyrin_rpt-contain_sf"/>
</dbReference>
<evidence type="ECO:0000256" key="1">
    <source>
        <dbReference type="ARBA" id="ARBA00022737"/>
    </source>
</evidence>
<evidence type="ECO:0000259" key="4">
    <source>
        <dbReference type="Pfam" id="PF24883"/>
    </source>
</evidence>
<feature type="region of interest" description="Disordered" evidence="3">
    <location>
        <begin position="700"/>
        <end position="743"/>
    </location>
</feature>
<organism evidence="5 6">
    <name type="scientific">Lentithecium fluviatile CBS 122367</name>
    <dbReference type="NCBI Taxonomy" id="1168545"/>
    <lineage>
        <taxon>Eukaryota</taxon>
        <taxon>Fungi</taxon>
        <taxon>Dikarya</taxon>
        <taxon>Ascomycota</taxon>
        <taxon>Pezizomycotina</taxon>
        <taxon>Dothideomycetes</taxon>
        <taxon>Pleosporomycetidae</taxon>
        <taxon>Pleosporales</taxon>
        <taxon>Massarineae</taxon>
        <taxon>Lentitheciaceae</taxon>
        <taxon>Lentithecium</taxon>
    </lineage>
</organism>
<name>A0A6G1IKV5_9PLEO</name>
<gene>
    <name evidence="5" type="ORF">K458DRAFT_376199</name>
</gene>
<dbReference type="Gene3D" id="1.25.40.20">
    <property type="entry name" value="Ankyrin repeat-containing domain"/>
    <property type="match status" value="1"/>
</dbReference>
<feature type="compositionally biased region" description="Basic and acidic residues" evidence="3">
    <location>
        <begin position="720"/>
        <end position="730"/>
    </location>
</feature>
<dbReference type="InterPro" id="IPR056884">
    <property type="entry name" value="NPHP3-like_N"/>
</dbReference>
<dbReference type="Pfam" id="PF12796">
    <property type="entry name" value="Ank_2"/>
    <property type="match status" value="1"/>
</dbReference>
<keyword evidence="2" id="KW-0040">ANK repeat</keyword>
<dbReference type="Proteomes" id="UP000799291">
    <property type="component" value="Unassembled WGS sequence"/>
</dbReference>
<dbReference type="SMART" id="SM00248">
    <property type="entry name" value="ANK"/>
    <property type="match status" value="2"/>
</dbReference>
<dbReference type="InterPro" id="IPR002110">
    <property type="entry name" value="Ankyrin_rpt"/>
</dbReference>
<evidence type="ECO:0000313" key="6">
    <source>
        <dbReference type="Proteomes" id="UP000799291"/>
    </source>
</evidence>
<dbReference type="PROSITE" id="PS50088">
    <property type="entry name" value="ANK_REPEAT"/>
    <property type="match status" value="1"/>
</dbReference>
<dbReference type="EMBL" id="MU005610">
    <property type="protein sequence ID" value="KAF2678620.1"/>
    <property type="molecule type" value="Genomic_DNA"/>
</dbReference>
<dbReference type="Pfam" id="PF24883">
    <property type="entry name" value="NPHP3_N"/>
    <property type="match status" value="1"/>
</dbReference>
<keyword evidence="6" id="KW-1185">Reference proteome</keyword>
<keyword evidence="1" id="KW-0677">Repeat</keyword>
<dbReference type="PANTHER" id="PTHR10039:SF16">
    <property type="entry name" value="GPI INOSITOL-DEACYLASE"/>
    <property type="match status" value="1"/>
</dbReference>
<evidence type="ECO:0000313" key="5">
    <source>
        <dbReference type="EMBL" id="KAF2678620.1"/>
    </source>
</evidence>
<feature type="repeat" description="ANK" evidence="2">
    <location>
        <begin position="615"/>
        <end position="647"/>
    </location>
</feature>
<proteinExistence type="predicted"/>
<evidence type="ECO:0000256" key="3">
    <source>
        <dbReference type="SAM" id="MobiDB-lite"/>
    </source>
</evidence>
<dbReference type="OrthoDB" id="1577640at2759"/>
<evidence type="ECO:0000256" key="2">
    <source>
        <dbReference type="PROSITE-ProRule" id="PRU00023"/>
    </source>
</evidence>
<feature type="domain" description="Nephrocystin 3-like N-terminal" evidence="4">
    <location>
        <begin position="154"/>
        <end position="280"/>
    </location>
</feature>
<feature type="compositionally biased region" description="Polar residues" evidence="3">
    <location>
        <begin position="708"/>
        <end position="717"/>
    </location>
</feature>
<dbReference type="PANTHER" id="PTHR10039">
    <property type="entry name" value="AMELOGENIN"/>
    <property type="match status" value="1"/>
</dbReference>
<protein>
    <recommendedName>
        <fullName evidence="4">Nephrocystin 3-like N-terminal domain-containing protein</fullName>
    </recommendedName>
</protein>
<reference evidence="5" key="1">
    <citation type="journal article" date="2020" name="Stud. Mycol.">
        <title>101 Dothideomycetes genomes: a test case for predicting lifestyles and emergence of pathogens.</title>
        <authorList>
            <person name="Haridas S."/>
            <person name="Albert R."/>
            <person name="Binder M."/>
            <person name="Bloem J."/>
            <person name="Labutti K."/>
            <person name="Salamov A."/>
            <person name="Andreopoulos B."/>
            <person name="Baker S."/>
            <person name="Barry K."/>
            <person name="Bills G."/>
            <person name="Bluhm B."/>
            <person name="Cannon C."/>
            <person name="Castanera R."/>
            <person name="Culley D."/>
            <person name="Daum C."/>
            <person name="Ezra D."/>
            <person name="Gonzalez J."/>
            <person name="Henrissat B."/>
            <person name="Kuo A."/>
            <person name="Liang C."/>
            <person name="Lipzen A."/>
            <person name="Lutzoni F."/>
            <person name="Magnuson J."/>
            <person name="Mondo S."/>
            <person name="Nolan M."/>
            <person name="Ohm R."/>
            <person name="Pangilinan J."/>
            <person name="Park H.-J."/>
            <person name="Ramirez L."/>
            <person name="Alfaro M."/>
            <person name="Sun H."/>
            <person name="Tritt A."/>
            <person name="Yoshinaga Y."/>
            <person name="Zwiers L.-H."/>
            <person name="Turgeon B."/>
            <person name="Goodwin S."/>
            <person name="Spatafora J."/>
            <person name="Crous P."/>
            <person name="Grigoriev I."/>
        </authorList>
    </citation>
    <scope>NUCLEOTIDE SEQUENCE</scope>
    <source>
        <strain evidence="5">CBS 122367</strain>
    </source>
</reference>
<dbReference type="AlphaFoldDB" id="A0A6G1IKV5"/>
<dbReference type="SUPFAM" id="SSF48403">
    <property type="entry name" value="Ankyrin repeat"/>
    <property type="match status" value="1"/>
</dbReference>
<sequence length="743" mass="82358">MADPISITGLALAIPPLVEALMRFYADTKDAKADLQRHAADLFSLKGILEYIESVRAAQADNALYKYDASDFAQLLAAARDILRELQESLQPQRHSFVALPSSSICWLTPAQAKRDLLTSLLAPVNPAPTHSVAHGTHQRDTGACSPMATGKIAHTIEHMKMECYNLSPTAYAYFYCSFGTLASQSPVNILGSLLVQLSRNNERLYDDLRHRFLNLARRRIPVNLKLEELKEIFIKHAGRLGRVFIFIDAVNESESFEDVKQMLFSLARACSGMRLIVTSTDFVDLRGKESGFHIIESTMRPEAVDEDICVFIDDRTATSWTLKVLSPTLQDEIRQAIVAHSNGVFRYAESQISSVERQLTGRGVKKALSSMPQNLNEAYERILRHIHADAAAQAYVRRALLWLCFATRPLHLTELCEAVVIEDDDTDLDGDSRLRDMGVLVTLGRGLFDYDQATGLVTLGHSSIKSYLSSASIHGDMAHFRVDEFQAHNTIMRTCLTYLQFKPFAIGCGTPALSITLSANYPLLSYASQNWPLHARNANYSEWPHISAFLATKRLRRSGNYGFWIQRVAGDIGEHIIYSTDPLYYAASFGYTALVSLILTYSRPADLEQPGGRYGSTALQVACFRRQRDAAQLLILAGANPFSTDGSGLSGGFSSLFWAKGNGWEGLVTLMIERGTAAGWKLKEGSNGIYAEQLARQVQESEMKQMETASTGTPNSLWDRGEERPHSESKVTGPSHPTVPEA</sequence>